<name>A0ABX8E215_9SPHN</name>
<organism evidence="1 2">
    <name type="scientific">Novosphingobium decolorationis</name>
    <dbReference type="NCBI Taxonomy" id="2698673"/>
    <lineage>
        <taxon>Bacteria</taxon>
        <taxon>Pseudomonadati</taxon>
        <taxon>Pseudomonadota</taxon>
        <taxon>Alphaproteobacteria</taxon>
        <taxon>Sphingomonadales</taxon>
        <taxon>Sphingomonadaceae</taxon>
        <taxon>Novosphingobium</taxon>
    </lineage>
</organism>
<protein>
    <submittedName>
        <fullName evidence="1">Uncharacterized protein</fullName>
    </submittedName>
</protein>
<reference evidence="1 2" key="1">
    <citation type="journal article" date="2021" name="Int. J. Syst. Evol. Microbiol.">
        <title>Novosphingobium decolorationis sp. nov., an aniline blue-decolourizing bacterium isolated from East Pacific sediment.</title>
        <authorList>
            <person name="Chen X."/>
            <person name="Dong B."/>
            <person name="Chen T."/>
            <person name="Ren N."/>
            <person name="Wang J."/>
            <person name="Xu Y."/>
            <person name="Yang J."/>
            <person name="Zhu S."/>
            <person name="Chen J."/>
        </authorList>
    </citation>
    <scope>NUCLEOTIDE SEQUENCE [LARGE SCALE GENOMIC DNA]</scope>
    <source>
        <strain evidence="1 2">502str22</strain>
    </source>
</reference>
<evidence type="ECO:0000313" key="1">
    <source>
        <dbReference type="EMBL" id="QVM82930.1"/>
    </source>
</evidence>
<dbReference type="Proteomes" id="UP000677126">
    <property type="component" value="Chromosome"/>
</dbReference>
<gene>
    <name evidence="1" type="ORF">HT578_03715</name>
</gene>
<proteinExistence type="predicted"/>
<keyword evidence="2" id="KW-1185">Reference proteome</keyword>
<accession>A0ABX8E215</accession>
<dbReference type="RefSeq" id="WP_213502215.1">
    <property type="nucleotide sequence ID" value="NZ_CP054856.1"/>
</dbReference>
<evidence type="ECO:0000313" key="2">
    <source>
        <dbReference type="Proteomes" id="UP000677126"/>
    </source>
</evidence>
<sequence length="815" mass="89322">MSISVCVAGLIAEGRIPQGQAAEADRLYARHLAGLSRDMPMMAAASLASDRTIAGLKAQLSRKKYLAGLAVQSRARILADMAGFDGGRAEGPIDPRAGPAFLAASDRASYSNVDGRMRAVRARAHGMMNEILARHSTNLLGKVRKPAELAEIVRELFQAGSSGSLSARELADAWRQTAEMLRQRFNAAGGDIGKLEDWGLPQYHDPRLVRQAGYDAWRAAIKDRLDRSRILDVETGRPLDDAEFEDALRETFERIRSDGWSNRDPGVQGQSILANRRGESRFLVFKGADDWMEYQSQFGAATAFDAMMGHIDGMARDIAMLEILGPNPNATLGWLKDVIKKSAQTDAAPDSKAVNRAEAAHKQMDRLINEITGASQRPENRELALWFSSYRSIQTSAKLGSAMLSAVTDLAFGATTRAINGLPVSHMLGDYLKLFKPGSIEDQKLAVRLGLIADEWSSRTAAQGRYLGEELTGETSRRLAEGVMRVSGLARWTQAGRWAHGMQLMGAITDARTKRFSDLDKGFAGMLERYGIDGDAWDAIRKTPVEIDRGVEWIFPKNVADQALGDRLMEMAAREADFAVPTPDVATRAKINSVAPRGTLHGEIIKSAALFKMFGISVIVQHAHRAMVRAGSQRLKYAGGLLIGSTVMGAVSIWLGDIAKGRDPRNAYDIPFLNDRTGELERNPGFWGQALLQGGGFGIFGDFLKSADGRAGSLPETISGPVIGDFSKLINIRSERDALKFVRGQIPGGTLWYLRTAFDRAVADQIQEEIDPNYRQAWRRMDQWADEQGTDYWWAPGDALPERAPEFSNIAGDGR</sequence>
<dbReference type="EMBL" id="CP054856">
    <property type="protein sequence ID" value="QVM82930.1"/>
    <property type="molecule type" value="Genomic_DNA"/>
</dbReference>